<gene>
    <name evidence="2" type="ORF">BCR44DRAFT_1208101</name>
</gene>
<feature type="compositionally biased region" description="Low complexity" evidence="1">
    <location>
        <begin position="201"/>
        <end position="218"/>
    </location>
</feature>
<feature type="compositionally biased region" description="Low complexity" evidence="1">
    <location>
        <begin position="1"/>
        <end position="15"/>
    </location>
</feature>
<feature type="compositionally biased region" description="Low complexity" evidence="1">
    <location>
        <begin position="22"/>
        <end position="31"/>
    </location>
</feature>
<reference evidence="2 3" key="1">
    <citation type="submission" date="2016-07" db="EMBL/GenBank/DDBJ databases">
        <title>Pervasive Adenine N6-methylation of Active Genes in Fungi.</title>
        <authorList>
            <consortium name="DOE Joint Genome Institute"/>
            <person name="Mondo S.J."/>
            <person name="Dannebaum R.O."/>
            <person name="Kuo R.C."/>
            <person name="Labutti K."/>
            <person name="Haridas S."/>
            <person name="Kuo A."/>
            <person name="Salamov A."/>
            <person name="Ahrendt S.R."/>
            <person name="Lipzen A."/>
            <person name="Sullivan W."/>
            <person name="Andreopoulos W.B."/>
            <person name="Clum A."/>
            <person name="Lindquist E."/>
            <person name="Daum C."/>
            <person name="Ramamoorthy G.K."/>
            <person name="Gryganskyi A."/>
            <person name="Culley D."/>
            <person name="Magnuson J.K."/>
            <person name="James T.Y."/>
            <person name="O'Malley M.A."/>
            <person name="Stajich J.E."/>
            <person name="Spatafora J.W."/>
            <person name="Visel A."/>
            <person name="Grigoriev I.V."/>
        </authorList>
    </citation>
    <scope>NUCLEOTIDE SEQUENCE [LARGE SCALE GENOMIC DNA]</scope>
    <source>
        <strain evidence="2 3">PL171</strain>
    </source>
</reference>
<dbReference type="EMBL" id="MCFL01000038">
    <property type="protein sequence ID" value="ORZ33128.1"/>
    <property type="molecule type" value="Genomic_DNA"/>
</dbReference>
<evidence type="ECO:0000313" key="3">
    <source>
        <dbReference type="Proteomes" id="UP000193411"/>
    </source>
</evidence>
<feature type="region of interest" description="Disordered" evidence="1">
    <location>
        <begin position="189"/>
        <end position="218"/>
    </location>
</feature>
<evidence type="ECO:0000313" key="2">
    <source>
        <dbReference type="EMBL" id="ORZ33128.1"/>
    </source>
</evidence>
<evidence type="ECO:0000256" key="1">
    <source>
        <dbReference type="SAM" id="MobiDB-lite"/>
    </source>
</evidence>
<feature type="compositionally biased region" description="Low complexity" evidence="1">
    <location>
        <begin position="39"/>
        <end position="66"/>
    </location>
</feature>
<comment type="caution">
    <text evidence="2">The sequence shown here is derived from an EMBL/GenBank/DDBJ whole genome shotgun (WGS) entry which is preliminary data.</text>
</comment>
<accession>A0A1Y2HEW7</accession>
<dbReference type="AlphaFoldDB" id="A0A1Y2HEW7"/>
<protein>
    <submittedName>
        <fullName evidence="2">Uncharacterized protein</fullName>
    </submittedName>
</protein>
<feature type="region of interest" description="Disordered" evidence="1">
    <location>
        <begin position="1"/>
        <end position="70"/>
    </location>
</feature>
<proteinExistence type="predicted"/>
<name>A0A1Y2HEW7_9FUNG</name>
<sequence>MSLTGSSSSNSGCSTSDDEFEPPAAAAPGRAPRSRSRGPRVPLSSLAPSSSSSPARSSSSTSAAAAQRPKVILVNKTALPAKEWGPVFDTCVTGADADEVVARWMSEWAWLDRKQAEARAKREAAKERRLAGGVEKGQMRLVFPVVKQGGATAAAKVATTRGKSVDASKAASKSALGVIGAAVPLSVKARSGNENAPPTLPTTTAGSSKAAAKVSVSPAPVQLETKSEVVIVGSSSDGNVIEMIERTPVRRRLRPRATKA</sequence>
<keyword evidence="3" id="KW-1185">Reference proteome</keyword>
<organism evidence="2 3">
    <name type="scientific">Catenaria anguillulae PL171</name>
    <dbReference type="NCBI Taxonomy" id="765915"/>
    <lineage>
        <taxon>Eukaryota</taxon>
        <taxon>Fungi</taxon>
        <taxon>Fungi incertae sedis</taxon>
        <taxon>Blastocladiomycota</taxon>
        <taxon>Blastocladiomycetes</taxon>
        <taxon>Blastocladiales</taxon>
        <taxon>Catenariaceae</taxon>
        <taxon>Catenaria</taxon>
    </lineage>
</organism>
<dbReference type="Proteomes" id="UP000193411">
    <property type="component" value="Unassembled WGS sequence"/>
</dbReference>